<evidence type="ECO:0000256" key="6">
    <source>
        <dbReference type="ARBA" id="ARBA00050038"/>
    </source>
</evidence>
<protein>
    <recommendedName>
        <fullName evidence="6 7">Peptidyl-tRNA hydrolase</fullName>
        <shortName evidence="7">Pth</shortName>
        <ecNumber evidence="1 7">3.1.1.29</ecNumber>
    </recommendedName>
</protein>
<keyword evidence="3 7" id="KW-0378">Hydrolase</keyword>
<dbReference type="GO" id="GO:0006515">
    <property type="term" value="P:protein quality control for misfolded or incompletely synthesized proteins"/>
    <property type="evidence" value="ECO:0007669"/>
    <property type="project" value="UniProtKB-UniRule"/>
</dbReference>
<dbReference type="InterPro" id="IPR018171">
    <property type="entry name" value="Pept_tRNA_hydro_CS"/>
</dbReference>
<dbReference type="GO" id="GO:0005737">
    <property type="term" value="C:cytoplasm"/>
    <property type="evidence" value="ECO:0007669"/>
    <property type="project" value="UniProtKB-SubCell"/>
</dbReference>
<dbReference type="EMBL" id="LVVZ01000005">
    <property type="protein sequence ID" value="OKL45513.1"/>
    <property type="molecule type" value="Genomic_DNA"/>
</dbReference>
<dbReference type="FunFam" id="3.40.50.1470:FF:000001">
    <property type="entry name" value="Peptidyl-tRNA hydrolase"/>
    <property type="match status" value="1"/>
</dbReference>
<dbReference type="Gene3D" id="3.40.50.1470">
    <property type="entry name" value="Peptidyl-tRNA hydrolase"/>
    <property type="match status" value="1"/>
</dbReference>
<feature type="active site" description="Proton acceptor" evidence="7">
    <location>
        <position position="19"/>
    </location>
</feature>
<feature type="compositionally biased region" description="Basic and acidic residues" evidence="10">
    <location>
        <begin position="206"/>
        <end position="215"/>
    </location>
</feature>
<feature type="binding site" evidence="7">
    <location>
        <position position="113"/>
    </location>
    <ligand>
        <name>tRNA</name>
        <dbReference type="ChEBI" id="CHEBI:17843"/>
    </ligand>
</feature>
<evidence type="ECO:0000256" key="2">
    <source>
        <dbReference type="ARBA" id="ARBA00022555"/>
    </source>
</evidence>
<dbReference type="SUPFAM" id="SSF53178">
    <property type="entry name" value="Peptidyl-tRNA hydrolase-like"/>
    <property type="match status" value="1"/>
</dbReference>
<dbReference type="GO" id="GO:0004045">
    <property type="term" value="F:peptidyl-tRNA hydrolase activity"/>
    <property type="evidence" value="ECO:0007669"/>
    <property type="project" value="UniProtKB-UniRule"/>
</dbReference>
<feature type="binding site" evidence="7">
    <location>
        <position position="67"/>
    </location>
    <ligand>
        <name>tRNA</name>
        <dbReference type="ChEBI" id="CHEBI:17843"/>
    </ligand>
</feature>
<dbReference type="RefSeq" id="WP_028479992.1">
    <property type="nucleotide sequence ID" value="NZ_LVVZ01000005.1"/>
</dbReference>
<dbReference type="Pfam" id="PF01195">
    <property type="entry name" value="Pept_tRNA_hydro"/>
    <property type="match status" value="1"/>
</dbReference>
<dbReference type="GO" id="GO:0000049">
    <property type="term" value="F:tRNA binding"/>
    <property type="evidence" value="ECO:0007669"/>
    <property type="project" value="UniProtKB-UniRule"/>
</dbReference>
<feature type="site" description="Discriminates between blocked and unblocked aminoacyl-tRNA" evidence="7">
    <location>
        <position position="9"/>
    </location>
</feature>
<dbReference type="AlphaFoldDB" id="A0A1U7JL95"/>
<feature type="binding site" evidence="7">
    <location>
        <position position="14"/>
    </location>
    <ligand>
        <name>tRNA</name>
        <dbReference type="ChEBI" id="CHEBI:17843"/>
    </ligand>
</feature>
<comment type="function">
    <text evidence="7">Catalyzes the release of premature peptidyl moieties from peptidyl-tRNA molecules trapped in stalled 50S ribosomal subunits, and thus maintains levels of free tRNAs and 50S ribosomes.</text>
</comment>
<comment type="similarity">
    <text evidence="5 7 9">Belongs to the PTH family.</text>
</comment>
<dbReference type="NCBIfam" id="TIGR00447">
    <property type="entry name" value="pth"/>
    <property type="match status" value="1"/>
</dbReference>
<sequence length="251" mass="27249">MKLLVGLGNPGPNYEKNRHNIGFMAADEIHRRHGTFSPWKSRFQAQVAEGTLEGEKILLMKPMTFMNESGRAVGEAARFYKIPVEDIVVLYDELDLPPGKFRMKAGGGHGGHNGLRSISAHLSDAYRRVRLGIGHPGHKDRVVPWVLGNFSKADHDWLDPLLEAIADNAAMLAKGQDNQFANKVTLATRGEAPGKPYKKQSSREAAAARKTKDAEVSPSAPHAGSEAKQPASKKGPLAAGLERLFGSKGQD</sequence>
<evidence type="ECO:0000256" key="7">
    <source>
        <dbReference type="HAMAP-Rule" id="MF_00083"/>
    </source>
</evidence>
<comment type="function">
    <text evidence="7">Hydrolyzes ribosome-free peptidyl-tRNAs (with 1 or more amino acids incorporated), which drop off the ribosome during protein synthesis, or as a result of ribosome stalling.</text>
</comment>
<dbReference type="HAMAP" id="MF_00083">
    <property type="entry name" value="Pept_tRNA_hydro_bact"/>
    <property type="match status" value="1"/>
</dbReference>
<evidence type="ECO:0000256" key="1">
    <source>
        <dbReference type="ARBA" id="ARBA00013260"/>
    </source>
</evidence>
<evidence type="ECO:0000256" key="9">
    <source>
        <dbReference type="RuleBase" id="RU004320"/>
    </source>
</evidence>
<keyword evidence="12" id="KW-1185">Reference proteome</keyword>
<feature type="region of interest" description="Disordered" evidence="10">
    <location>
        <begin position="190"/>
        <end position="251"/>
    </location>
</feature>
<dbReference type="GO" id="GO:0072344">
    <property type="term" value="P:rescue of stalled ribosome"/>
    <property type="evidence" value="ECO:0007669"/>
    <property type="project" value="UniProtKB-UniRule"/>
</dbReference>
<comment type="catalytic activity">
    <reaction evidence="7 8">
        <text>an N-acyl-L-alpha-aminoacyl-tRNA + H2O = an N-acyl-L-amino acid + a tRNA + H(+)</text>
        <dbReference type="Rhea" id="RHEA:54448"/>
        <dbReference type="Rhea" id="RHEA-COMP:10123"/>
        <dbReference type="Rhea" id="RHEA-COMP:13883"/>
        <dbReference type="ChEBI" id="CHEBI:15377"/>
        <dbReference type="ChEBI" id="CHEBI:15378"/>
        <dbReference type="ChEBI" id="CHEBI:59874"/>
        <dbReference type="ChEBI" id="CHEBI:78442"/>
        <dbReference type="ChEBI" id="CHEBI:138191"/>
        <dbReference type="EC" id="3.1.1.29"/>
    </reaction>
</comment>
<evidence type="ECO:0000256" key="3">
    <source>
        <dbReference type="ARBA" id="ARBA00022801"/>
    </source>
</evidence>
<organism evidence="11 12">
    <name type="scientific">Pseudovibrio exalbescens</name>
    <dbReference type="NCBI Taxonomy" id="197461"/>
    <lineage>
        <taxon>Bacteria</taxon>
        <taxon>Pseudomonadati</taxon>
        <taxon>Pseudomonadota</taxon>
        <taxon>Alphaproteobacteria</taxon>
        <taxon>Hyphomicrobiales</taxon>
        <taxon>Stappiaceae</taxon>
        <taxon>Pseudovibrio</taxon>
    </lineage>
</organism>
<keyword evidence="7" id="KW-0963">Cytoplasm</keyword>
<accession>A0A1U7JL95</accession>
<keyword evidence="2 7" id="KW-0820">tRNA-binding</keyword>
<keyword evidence="4 7" id="KW-0694">RNA-binding</keyword>
<evidence type="ECO:0000256" key="4">
    <source>
        <dbReference type="ARBA" id="ARBA00022884"/>
    </source>
</evidence>
<comment type="subcellular location">
    <subcellularLocation>
        <location evidence="7">Cytoplasm</location>
    </subcellularLocation>
</comment>
<evidence type="ECO:0000256" key="5">
    <source>
        <dbReference type="ARBA" id="ARBA00038063"/>
    </source>
</evidence>
<dbReference type="InterPro" id="IPR001328">
    <property type="entry name" value="Pept_tRNA_hydro"/>
</dbReference>
<dbReference type="STRING" id="197461.A3843_04140"/>
<comment type="caution">
    <text evidence="11">The sequence shown here is derived from an EMBL/GenBank/DDBJ whole genome shotgun (WGS) entry which is preliminary data.</text>
</comment>
<dbReference type="OrthoDB" id="9800507at2"/>
<gene>
    <name evidence="7" type="primary">pth</name>
    <name evidence="11" type="ORF">A3843_04140</name>
</gene>
<dbReference type="PANTHER" id="PTHR17224">
    <property type="entry name" value="PEPTIDYL-TRNA HYDROLASE"/>
    <property type="match status" value="1"/>
</dbReference>
<feature type="binding site" evidence="7">
    <location>
        <position position="65"/>
    </location>
    <ligand>
        <name>tRNA</name>
        <dbReference type="ChEBI" id="CHEBI:17843"/>
    </ligand>
</feature>
<dbReference type="PANTHER" id="PTHR17224:SF1">
    <property type="entry name" value="PEPTIDYL-TRNA HYDROLASE"/>
    <property type="match status" value="1"/>
</dbReference>
<name>A0A1U7JL95_9HYPH</name>
<evidence type="ECO:0000256" key="10">
    <source>
        <dbReference type="SAM" id="MobiDB-lite"/>
    </source>
</evidence>
<dbReference type="CDD" id="cd00462">
    <property type="entry name" value="PTH"/>
    <property type="match status" value="1"/>
</dbReference>
<feature type="site" description="Stabilizes the basic form of H active site to accept a proton" evidence="7">
    <location>
        <position position="92"/>
    </location>
</feature>
<dbReference type="EC" id="3.1.1.29" evidence="1 7"/>
<reference evidence="11 12" key="1">
    <citation type="submission" date="2016-03" db="EMBL/GenBank/DDBJ databases">
        <title>Genome sequence of Nesiotobacter sp. nov., a moderately halophilic alphaproteobacterium isolated from the Yellow Sea, China.</title>
        <authorList>
            <person name="Zhang G."/>
            <person name="Zhang R."/>
        </authorList>
    </citation>
    <scope>NUCLEOTIDE SEQUENCE [LARGE SCALE GENOMIC DNA]</scope>
    <source>
        <strain evidence="11 12">WB1-6</strain>
    </source>
</reference>
<proteinExistence type="inferred from homology"/>
<dbReference type="PROSITE" id="PS01195">
    <property type="entry name" value="PEPT_TRNA_HYDROL_1"/>
    <property type="match status" value="1"/>
</dbReference>
<comment type="subunit">
    <text evidence="7">Monomer.</text>
</comment>
<evidence type="ECO:0000256" key="8">
    <source>
        <dbReference type="RuleBase" id="RU000673"/>
    </source>
</evidence>
<dbReference type="Proteomes" id="UP000185783">
    <property type="component" value="Unassembled WGS sequence"/>
</dbReference>
<evidence type="ECO:0000313" key="11">
    <source>
        <dbReference type="EMBL" id="OKL45513.1"/>
    </source>
</evidence>
<evidence type="ECO:0000313" key="12">
    <source>
        <dbReference type="Proteomes" id="UP000185783"/>
    </source>
</evidence>
<dbReference type="InterPro" id="IPR036416">
    <property type="entry name" value="Pept_tRNA_hydro_sf"/>
</dbReference>
<dbReference type="PROSITE" id="PS01196">
    <property type="entry name" value="PEPT_TRNA_HYDROL_2"/>
    <property type="match status" value="1"/>
</dbReference>